<dbReference type="PROSITE" id="PS00139">
    <property type="entry name" value="THIOL_PROTEASE_CYS"/>
    <property type="match status" value="1"/>
</dbReference>
<dbReference type="InterPro" id="IPR018073">
    <property type="entry name" value="Prot_inh_cystat_CS"/>
</dbReference>
<keyword evidence="3" id="KW-0645">Protease</keyword>
<dbReference type="CDD" id="cd02248">
    <property type="entry name" value="Peptidase_C1A"/>
    <property type="match status" value="1"/>
</dbReference>
<dbReference type="SUPFAM" id="SSF54403">
    <property type="entry name" value="Cystatin/monellin"/>
    <property type="match status" value="2"/>
</dbReference>
<dbReference type="GO" id="GO:0006508">
    <property type="term" value="P:proteolysis"/>
    <property type="evidence" value="ECO:0007669"/>
    <property type="project" value="UniProtKB-KW"/>
</dbReference>
<dbReference type="InterPro" id="IPR038765">
    <property type="entry name" value="Papain-like_cys_pep_sf"/>
</dbReference>
<keyword evidence="6" id="KW-0788">Thiol protease</keyword>
<evidence type="ECO:0000256" key="5">
    <source>
        <dbReference type="ARBA" id="ARBA00022801"/>
    </source>
</evidence>
<dbReference type="SMART" id="SM00848">
    <property type="entry name" value="Inhibitor_I29"/>
    <property type="match status" value="1"/>
</dbReference>
<dbReference type="CDD" id="cd00042">
    <property type="entry name" value="CY"/>
    <property type="match status" value="1"/>
</dbReference>
<evidence type="ECO:0000256" key="9">
    <source>
        <dbReference type="ARBA" id="ARBA00023180"/>
    </source>
</evidence>
<dbReference type="InterPro" id="IPR013201">
    <property type="entry name" value="Prot_inhib_I29"/>
</dbReference>
<dbReference type="GO" id="GO:0008234">
    <property type="term" value="F:cysteine-type peptidase activity"/>
    <property type="evidence" value="ECO:0007669"/>
    <property type="project" value="UniProtKB-KW"/>
</dbReference>
<dbReference type="InterPro" id="IPR039417">
    <property type="entry name" value="Peptidase_C1A_papain-like"/>
</dbReference>
<keyword evidence="7" id="KW-0865">Zymogen</keyword>
<dbReference type="PANTHER" id="PTHR12411">
    <property type="entry name" value="CYSTEINE PROTEASE FAMILY C1-RELATED"/>
    <property type="match status" value="1"/>
</dbReference>
<dbReference type="SMART" id="SM00645">
    <property type="entry name" value="Pept_C1"/>
    <property type="match status" value="1"/>
</dbReference>
<dbReference type="MEROPS" id="C01.A27"/>
<organism evidence="15 16">
    <name type="scientific">Ooceraea biroi</name>
    <name type="common">Clonal raider ant</name>
    <name type="synonym">Cerapachys biroi</name>
    <dbReference type="NCBI Taxonomy" id="2015173"/>
    <lineage>
        <taxon>Eukaryota</taxon>
        <taxon>Metazoa</taxon>
        <taxon>Ecdysozoa</taxon>
        <taxon>Arthropoda</taxon>
        <taxon>Hexapoda</taxon>
        <taxon>Insecta</taxon>
        <taxon>Pterygota</taxon>
        <taxon>Neoptera</taxon>
        <taxon>Endopterygota</taxon>
        <taxon>Hymenoptera</taxon>
        <taxon>Apocrita</taxon>
        <taxon>Aculeata</taxon>
        <taxon>Formicoidea</taxon>
        <taxon>Formicidae</taxon>
        <taxon>Dorylinae</taxon>
        <taxon>Ooceraea</taxon>
    </lineage>
</organism>
<dbReference type="InterPro" id="IPR025661">
    <property type="entry name" value="Pept_asp_AS"/>
</dbReference>
<feature type="signal peptide" evidence="11">
    <location>
        <begin position="1"/>
        <end position="26"/>
    </location>
</feature>
<proteinExistence type="inferred from homology"/>
<gene>
    <name evidence="15" type="ORF">X777_16924</name>
</gene>
<evidence type="ECO:0000313" key="15">
    <source>
        <dbReference type="EMBL" id="EZA58965.1"/>
    </source>
</evidence>
<evidence type="ECO:0000256" key="10">
    <source>
        <dbReference type="SAM" id="MobiDB-lite"/>
    </source>
</evidence>
<evidence type="ECO:0000259" key="13">
    <source>
        <dbReference type="SMART" id="SM00645"/>
    </source>
</evidence>
<dbReference type="Pfam" id="PF00031">
    <property type="entry name" value="Cystatin"/>
    <property type="match status" value="1"/>
</dbReference>
<evidence type="ECO:0000256" key="1">
    <source>
        <dbReference type="ARBA" id="ARBA00008455"/>
    </source>
</evidence>
<dbReference type="SUPFAM" id="SSF54001">
    <property type="entry name" value="Cysteine proteinases"/>
    <property type="match status" value="1"/>
</dbReference>
<dbReference type="Gene3D" id="3.10.450.10">
    <property type="match status" value="2"/>
</dbReference>
<comment type="similarity">
    <text evidence="2">Belongs to the cystatin family.</text>
</comment>
<dbReference type="AlphaFoldDB" id="A0A026WSE1"/>
<dbReference type="Pfam" id="PF08246">
    <property type="entry name" value="Inhibitor_I29"/>
    <property type="match status" value="1"/>
</dbReference>
<dbReference type="InterPro" id="IPR046350">
    <property type="entry name" value="Cystatin_sf"/>
</dbReference>
<dbReference type="OMA" id="PGCPYEL"/>
<evidence type="ECO:0000256" key="11">
    <source>
        <dbReference type="SAM" id="SignalP"/>
    </source>
</evidence>
<evidence type="ECO:0000256" key="3">
    <source>
        <dbReference type="ARBA" id="ARBA00022670"/>
    </source>
</evidence>
<dbReference type="Proteomes" id="UP000053097">
    <property type="component" value="Unassembled WGS sequence"/>
</dbReference>
<dbReference type="InterPro" id="IPR000169">
    <property type="entry name" value="Pept_cys_AS"/>
</dbReference>
<evidence type="ECO:0000259" key="14">
    <source>
        <dbReference type="SMART" id="SM00848"/>
    </source>
</evidence>
<dbReference type="OrthoDB" id="387093at2759"/>
<accession>A0A026WSE1</accession>
<dbReference type="PROSITE" id="PS00287">
    <property type="entry name" value="CYSTATIN"/>
    <property type="match status" value="1"/>
</dbReference>
<name>A0A026WSE1_OOCBI</name>
<dbReference type="GO" id="GO:0004869">
    <property type="term" value="F:cysteine-type endopeptidase inhibitor activity"/>
    <property type="evidence" value="ECO:0007669"/>
    <property type="project" value="InterPro"/>
</dbReference>
<dbReference type="InterPro" id="IPR000010">
    <property type="entry name" value="Cystatin_dom"/>
</dbReference>
<dbReference type="InterPro" id="IPR013128">
    <property type="entry name" value="Peptidase_C1A"/>
</dbReference>
<evidence type="ECO:0000256" key="4">
    <source>
        <dbReference type="ARBA" id="ARBA00022729"/>
    </source>
</evidence>
<reference evidence="15 16" key="1">
    <citation type="journal article" date="2014" name="Curr. Biol.">
        <title>The genome of the clonal raider ant Cerapachys biroi.</title>
        <authorList>
            <person name="Oxley P.R."/>
            <person name="Ji L."/>
            <person name="Fetter-Pruneda I."/>
            <person name="McKenzie S.K."/>
            <person name="Li C."/>
            <person name="Hu H."/>
            <person name="Zhang G."/>
            <person name="Kronauer D.J."/>
        </authorList>
    </citation>
    <scope>NUCLEOTIDE SEQUENCE [LARGE SCALE GENOMIC DNA]</scope>
</reference>
<dbReference type="STRING" id="2015173.A0A026WSE1"/>
<dbReference type="PROSITE" id="PS00639">
    <property type="entry name" value="THIOL_PROTEASE_HIS"/>
    <property type="match status" value="1"/>
</dbReference>
<dbReference type="EMBL" id="KK107111">
    <property type="protein sequence ID" value="EZA58965.1"/>
    <property type="molecule type" value="Genomic_DNA"/>
</dbReference>
<dbReference type="InterPro" id="IPR000668">
    <property type="entry name" value="Peptidase_C1A_C"/>
</dbReference>
<comment type="similarity">
    <text evidence="1">Belongs to the peptidase C1 family.</text>
</comment>
<feature type="region of interest" description="Disordered" evidence="10">
    <location>
        <begin position="129"/>
        <end position="160"/>
    </location>
</feature>
<evidence type="ECO:0000256" key="6">
    <source>
        <dbReference type="ARBA" id="ARBA00022807"/>
    </source>
</evidence>
<feature type="region of interest" description="Disordered" evidence="10">
    <location>
        <begin position="440"/>
        <end position="466"/>
    </location>
</feature>
<evidence type="ECO:0000313" key="16">
    <source>
        <dbReference type="Proteomes" id="UP000053097"/>
    </source>
</evidence>
<feature type="domain" description="Cathepsin propeptide inhibitor" evidence="14">
    <location>
        <begin position="597"/>
        <end position="655"/>
    </location>
</feature>
<feature type="chain" id="PRO_5001541618" evidence="11">
    <location>
        <begin position="27"/>
        <end position="903"/>
    </location>
</feature>
<dbReference type="InterPro" id="IPR025660">
    <property type="entry name" value="Pept_his_AS"/>
</dbReference>
<keyword evidence="4 11" id="KW-0732">Signal</keyword>
<evidence type="ECO:0000256" key="2">
    <source>
        <dbReference type="ARBA" id="ARBA00009403"/>
    </source>
</evidence>
<keyword evidence="8" id="KW-1015">Disulfide bond</keyword>
<evidence type="ECO:0000259" key="12">
    <source>
        <dbReference type="SMART" id="SM00043"/>
    </source>
</evidence>
<feature type="compositionally biased region" description="Polar residues" evidence="10">
    <location>
        <begin position="145"/>
        <end position="159"/>
    </location>
</feature>
<feature type="domain" description="Cystatin" evidence="12">
    <location>
        <begin position="458"/>
        <end position="564"/>
    </location>
</feature>
<evidence type="ECO:0000256" key="8">
    <source>
        <dbReference type="ARBA" id="ARBA00023157"/>
    </source>
</evidence>
<feature type="compositionally biased region" description="Low complexity" evidence="10">
    <location>
        <begin position="453"/>
        <end position="465"/>
    </location>
</feature>
<dbReference type="PRINTS" id="PR00705">
    <property type="entry name" value="PAPAIN"/>
</dbReference>
<dbReference type="SMART" id="SM00043">
    <property type="entry name" value="CY"/>
    <property type="match status" value="1"/>
</dbReference>
<dbReference type="PROSITE" id="PS00640">
    <property type="entry name" value="THIOL_PROTEASE_ASN"/>
    <property type="match status" value="1"/>
</dbReference>
<protein>
    <submittedName>
        <fullName evidence="15">Putative cysteine proteinase</fullName>
    </submittedName>
</protein>
<evidence type="ECO:0000256" key="7">
    <source>
        <dbReference type="ARBA" id="ARBA00023145"/>
    </source>
</evidence>
<dbReference type="FunFam" id="3.90.70.10:FF:000130">
    <property type="entry name" value="Cysteine proteinase 1"/>
    <property type="match status" value="1"/>
</dbReference>
<keyword evidence="9" id="KW-0325">Glycoprotein</keyword>
<feature type="domain" description="Peptidase C1A papain C-terminal" evidence="13">
    <location>
        <begin position="684"/>
        <end position="901"/>
    </location>
</feature>
<keyword evidence="5" id="KW-0378">Hydrolase</keyword>
<sequence length="903" mass="101365">MAARSRTGPLVLLLLVCCIGLHSVRANPVNIPLNRVPTALWQKAWRALNDHSPTHHLYAHGTLINAQELEEPPYKIYKFTYDLSPICGAESCPKEACTIDLKEDEQGDIETLNDSIQCMYFYPADAQNDMSQEQQSYQEQDDSQVTQESMAEQANNNRSVELDHEIQETGDENIKPFIAMPATSSNYCPGCPFELNPNLPGLLVFGEKALRSMDEQSAGDYKHKLMSIVRVTRSVPVSSNVIQYQLLLLIGESECLKNALEQEQECPLRTIVPTKLCLVTFEQRPWQQSSLRITKNNCTDAESATSANSDHSLRPSLESHSLVTVKYNDEQPSRTEVIDAYEGLKDMLDNYTRVPSIPSKEPEEAAVTESAIGRVVLNRSEDDEKTRSFADKKREFNEFLEDFDLPVKVEDATPDTREAVKEEKFQRKKVPTDDYKVEKANDKGVVSRRKRSPTGLPGLPGGTRPVAVDDPEVKLYAGKALQKVSAESDSANEPFMVEITEATVQVVSGQLYKIKVKLGTSNCPKGTSENCELLADSEVKECLITVWSQPWLDHGSPRITVDCPPPAGDRRKRSLRGAHYSETMKQIGDEVGLDALFDQFLRAYERPYATDPVERERRFQIFRDNYNTIKMLRENEQGTGRYGINKFADMSREEFRNYLGLRPDLRSENDIPLPDAEIPQDVELPPNFDWRAKGAVTPVKDQGACGSCWAFSVTGNVEGQYAIKHGKLLSLSEQELVDCDDLDEGCNGGLPDNAYRAIERLGGLELETDYPYEAENEKCHFKKKLAKVQLASAVNITSDETQMAQWLVKNGPISIGINANAMQFYIGGVSHPFKFLCNPKNLDHGVLIVGYGESRNAFFNKRMPYWIVKNSWGHHWGEQGYYRVYRGDGTCGLNTMATSAVVV</sequence>
<dbReference type="Pfam" id="PF00112">
    <property type="entry name" value="Peptidase_C1"/>
    <property type="match status" value="1"/>
</dbReference>
<keyword evidence="16" id="KW-1185">Reference proteome</keyword>
<dbReference type="Gene3D" id="3.90.70.10">
    <property type="entry name" value="Cysteine proteinases"/>
    <property type="match status" value="1"/>
</dbReference>